<dbReference type="RefSeq" id="WP_164995659.1">
    <property type="nucleotide sequence ID" value="NZ_CP049055.1"/>
</dbReference>
<protein>
    <submittedName>
        <fullName evidence="1">Uncharacterized protein</fullName>
    </submittedName>
</protein>
<proteinExistence type="predicted"/>
<dbReference type="EMBL" id="CP049055">
    <property type="protein sequence ID" value="QII14266.1"/>
    <property type="molecule type" value="Genomic_DNA"/>
</dbReference>
<dbReference type="Proteomes" id="UP000501926">
    <property type="component" value="Chromosome"/>
</dbReference>
<evidence type="ECO:0000313" key="1">
    <source>
        <dbReference type="EMBL" id="QII14266.1"/>
    </source>
</evidence>
<accession>A0A6G7GXG3</accession>
<organism evidence="1 2">
    <name type="scientific">Kuenenia stuttgartiensis</name>
    <dbReference type="NCBI Taxonomy" id="174633"/>
    <lineage>
        <taxon>Bacteria</taxon>
        <taxon>Pseudomonadati</taxon>
        <taxon>Planctomycetota</taxon>
        <taxon>Candidatus Brocadiia</taxon>
        <taxon>Candidatus Brocadiales</taxon>
        <taxon>Candidatus Brocadiaceae</taxon>
        <taxon>Candidatus Kuenenia</taxon>
    </lineage>
</organism>
<evidence type="ECO:0000313" key="2">
    <source>
        <dbReference type="Proteomes" id="UP000501926"/>
    </source>
</evidence>
<sequence length="73" mass="8369">MLKIVDEVPFFHDEKTKEGFLLVLGALSTRIISLRKAAEIMELEEATLLEMMEMLGFEFSYLAESDIGLERND</sequence>
<dbReference type="AlphaFoldDB" id="A0A6G7GXG3"/>
<name>A0A6G7GXG3_KUEST</name>
<gene>
    <name evidence="1" type="ORF">KsCSTR_48890</name>
</gene>
<reference evidence="1 2" key="1">
    <citation type="submission" date="2020-02" db="EMBL/GenBank/DDBJ databases">
        <title>Newly sequenced genome of strain CSTR1 showed variability in Candidatus Kuenenia stuttgartiensis genomes.</title>
        <authorList>
            <person name="Ding C."/>
            <person name="Adrian L."/>
        </authorList>
    </citation>
    <scope>NUCLEOTIDE SEQUENCE [LARGE SCALE GENOMIC DNA]</scope>
    <source>
        <strain evidence="1 2">CSTR1</strain>
    </source>
</reference>